<dbReference type="SUPFAM" id="SSF52540">
    <property type="entry name" value="P-loop containing nucleoside triphosphate hydrolases"/>
    <property type="match status" value="1"/>
</dbReference>
<dbReference type="InterPro" id="IPR027417">
    <property type="entry name" value="P-loop_NTPase"/>
</dbReference>
<reference evidence="1" key="1">
    <citation type="submission" date="2020-10" db="EMBL/GenBank/DDBJ databases">
        <title>Ca. Dormibacterota MAGs.</title>
        <authorList>
            <person name="Montgomery K."/>
        </authorList>
    </citation>
    <scope>NUCLEOTIDE SEQUENCE [LARGE SCALE GENOMIC DNA]</scope>
    <source>
        <strain evidence="1">SC8812_S17_10</strain>
    </source>
</reference>
<dbReference type="AlphaFoldDB" id="A0A934N838"/>
<proteinExistence type="predicted"/>
<comment type="caution">
    <text evidence="1">The sequence shown here is derived from an EMBL/GenBank/DDBJ whole genome shotgun (WGS) entry which is preliminary data.</text>
</comment>
<protein>
    <recommendedName>
        <fullName evidence="3">Dephospho-CoA kinase</fullName>
    </recommendedName>
</protein>
<dbReference type="RefSeq" id="WP_338199215.1">
    <property type="nucleotide sequence ID" value="NZ_JAEKNR010000040.1"/>
</dbReference>
<evidence type="ECO:0000313" key="1">
    <source>
        <dbReference type="EMBL" id="MBJ7597184.1"/>
    </source>
</evidence>
<keyword evidence="2" id="KW-1185">Reference proteome</keyword>
<sequence>MTEERAHALLLTGTIGSGKTAVAAQMGLLLEERRLPSAIVDLDWLAWVHLGPTFTGVDGLIAENLAAVWPNLRSAGVRRLVLVRALHRREALESLRRAVPGVDLTVVRLMASAGTIEGRLRRRDTGRVLEEHLGETAKTAEALEAAALEDFQVHNDGRPVSEVALEILRRAGWV</sequence>
<accession>A0A934N838</accession>
<evidence type="ECO:0008006" key="3">
    <source>
        <dbReference type="Google" id="ProtNLM"/>
    </source>
</evidence>
<organism evidence="1 2">
    <name type="scientific">Candidatus Nephthysia bennettiae</name>
    <dbReference type="NCBI Taxonomy" id="3127016"/>
    <lineage>
        <taxon>Bacteria</taxon>
        <taxon>Bacillati</taxon>
        <taxon>Candidatus Dormiibacterota</taxon>
        <taxon>Candidatus Dormibacteria</taxon>
        <taxon>Candidatus Dormibacterales</taxon>
        <taxon>Candidatus Dormibacteraceae</taxon>
        <taxon>Candidatus Nephthysia</taxon>
    </lineage>
</organism>
<dbReference type="EMBL" id="JAEKNR010000040">
    <property type="protein sequence ID" value="MBJ7597184.1"/>
    <property type="molecule type" value="Genomic_DNA"/>
</dbReference>
<dbReference type="Proteomes" id="UP000612893">
    <property type="component" value="Unassembled WGS sequence"/>
</dbReference>
<name>A0A934N838_9BACT</name>
<gene>
    <name evidence="1" type="ORF">JF922_03740</name>
</gene>
<evidence type="ECO:0000313" key="2">
    <source>
        <dbReference type="Proteomes" id="UP000612893"/>
    </source>
</evidence>
<dbReference type="Gene3D" id="3.40.50.300">
    <property type="entry name" value="P-loop containing nucleotide triphosphate hydrolases"/>
    <property type="match status" value="1"/>
</dbReference>